<evidence type="ECO:0000313" key="3">
    <source>
        <dbReference type="Proteomes" id="UP001352852"/>
    </source>
</evidence>
<accession>A0ABU7EXX5</accession>
<name>A0ABU7EXX5_9TELE</name>
<comment type="caution">
    <text evidence="2">The sequence shown here is derived from an EMBL/GenBank/DDBJ whole genome shotgun (WGS) entry which is preliminary data.</text>
</comment>
<protein>
    <submittedName>
        <fullName evidence="2">Uncharacterized protein</fullName>
    </submittedName>
</protein>
<feature type="region of interest" description="Disordered" evidence="1">
    <location>
        <begin position="1"/>
        <end position="34"/>
    </location>
</feature>
<keyword evidence="3" id="KW-1185">Reference proteome</keyword>
<sequence length="99" mass="11466">MKIRSLSHRPSTGPVGPTYAEHASSGRRRRGKRDGILVTMKASRWSPEANIRSFWASWLLALLDLTRGSSPFSELLPPDCRLDHRRWTHCVFYPDFDLW</sequence>
<dbReference type="Proteomes" id="UP001352852">
    <property type="component" value="Unassembled WGS sequence"/>
</dbReference>
<evidence type="ECO:0000256" key="1">
    <source>
        <dbReference type="SAM" id="MobiDB-lite"/>
    </source>
</evidence>
<proteinExistence type="predicted"/>
<dbReference type="EMBL" id="JAHUTJ010069884">
    <property type="protein sequence ID" value="MED6292052.1"/>
    <property type="molecule type" value="Genomic_DNA"/>
</dbReference>
<evidence type="ECO:0000313" key="2">
    <source>
        <dbReference type="EMBL" id="MED6292052.1"/>
    </source>
</evidence>
<gene>
    <name evidence="2" type="ORF">CHARACLAT_029802</name>
</gene>
<reference evidence="2 3" key="1">
    <citation type="submission" date="2021-06" db="EMBL/GenBank/DDBJ databases">
        <authorList>
            <person name="Palmer J.M."/>
        </authorList>
    </citation>
    <scope>NUCLEOTIDE SEQUENCE [LARGE SCALE GENOMIC DNA]</scope>
    <source>
        <strain evidence="2 3">CL_MEX2019</strain>
        <tissue evidence="2">Muscle</tissue>
    </source>
</reference>
<organism evidence="2 3">
    <name type="scientific">Characodon lateralis</name>
    <dbReference type="NCBI Taxonomy" id="208331"/>
    <lineage>
        <taxon>Eukaryota</taxon>
        <taxon>Metazoa</taxon>
        <taxon>Chordata</taxon>
        <taxon>Craniata</taxon>
        <taxon>Vertebrata</taxon>
        <taxon>Euteleostomi</taxon>
        <taxon>Actinopterygii</taxon>
        <taxon>Neopterygii</taxon>
        <taxon>Teleostei</taxon>
        <taxon>Neoteleostei</taxon>
        <taxon>Acanthomorphata</taxon>
        <taxon>Ovalentaria</taxon>
        <taxon>Atherinomorphae</taxon>
        <taxon>Cyprinodontiformes</taxon>
        <taxon>Goodeidae</taxon>
        <taxon>Characodon</taxon>
    </lineage>
</organism>